<dbReference type="InterPro" id="IPR003772">
    <property type="entry name" value="YceD"/>
</dbReference>
<organism evidence="2 3">
    <name type="scientific">Limnoraphis robusta CS-951</name>
    <dbReference type="NCBI Taxonomy" id="1637645"/>
    <lineage>
        <taxon>Bacteria</taxon>
        <taxon>Bacillati</taxon>
        <taxon>Cyanobacteriota</taxon>
        <taxon>Cyanophyceae</taxon>
        <taxon>Oscillatoriophycideae</taxon>
        <taxon>Oscillatoriales</taxon>
        <taxon>Sirenicapillariaceae</taxon>
        <taxon>Limnoraphis</taxon>
    </lineage>
</organism>
<evidence type="ECO:0000313" key="2">
    <source>
        <dbReference type="EMBL" id="KMW70246.1"/>
    </source>
</evidence>
<dbReference type="AlphaFoldDB" id="A0A0J9EW12"/>
<dbReference type="OrthoDB" id="9786554at2"/>
<dbReference type="PATRIC" id="fig|1637645.4.peg.4415"/>
<accession>A0A0J9EW12</accession>
<dbReference type="Proteomes" id="UP000033607">
    <property type="component" value="Unassembled WGS sequence"/>
</dbReference>
<reference evidence="2 3" key="1">
    <citation type="submission" date="2015-06" db="EMBL/GenBank/DDBJ databases">
        <title>Draft genome assembly of filamentous brackish cyanobacterium Limnoraphis robusta strain CS-951.</title>
        <authorList>
            <person name="Willis A."/>
            <person name="Parks M."/>
            <person name="Burford M.A."/>
        </authorList>
    </citation>
    <scope>NUCLEOTIDE SEQUENCE [LARGE SCALE GENOMIC DNA]</scope>
    <source>
        <strain evidence="2 3">CS-951</strain>
    </source>
</reference>
<comment type="caution">
    <text evidence="2">The sequence shown here is derived from an EMBL/GenBank/DDBJ whole genome shotgun (WGS) entry which is preliminary data.</text>
</comment>
<dbReference type="PANTHER" id="PTHR37734">
    <property type="entry name" value="LARGE RIBOSOMAL RNA SUBUNIT ACCUMULATION PROTEIN YCED HOMOLOG 2, CHLOROPLASTIC"/>
    <property type="match status" value="1"/>
</dbReference>
<protein>
    <submittedName>
        <fullName evidence="2">Metal-binding protein</fullName>
    </submittedName>
</protein>
<dbReference type="Pfam" id="PF02620">
    <property type="entry name" value="YceD"/>
    <property type="match status" value="1"/>
</dbReference>
<evidence type="ECO:0000313" key="3">
    <source>
        <dbReference type="Proteomes" id="UP000033607"/>
    </source>
</evidence>
<evidence type="ECO:0000256" key="1">
    <source>
        <dbReference type="SAM" id="MobiDB-lite"/>
    </source>
</evidence>
<gene>
    <name evidence="2" type="ORF">WN50_36775</name>
</gene>
<dbReference type="InterPro" id="IPR044985">
    <property type="entry name" value="YceD_plant"/>
</dbReference>
<proteinExistence type="predicted"/>
<feature type="compositionally biased region" description="Low complexity" evidence="1">
    <location>
        <begin position="144"/>
        <end position="153"/>
    </location>
</feature>
<feature type="region of interest" description="Disordered" evidence="1">
    <location>
        <begin position="135"/>
        <end position="155"/>
    </location>
</feature>
<dbReference type="RefSeq" id="WP_049560309.1">
    <property type="nucleotide sequence ID" value="NZ_LATL02000224.1"/>
</dbReference>
<dbReference type="EMBL" id="LATL02000224">
    <property type="protein sequence ID" value="KMW70246.1"/>
    <property type="molecule type" value="Genomic_DNA"/>
</dbReference>
<name>A0A0J9EW12_9CYAN</name>
<dbReference type="PANTHER" id="PTHR37734:SF1">
    <property type="entry name" value="LARGE RIBOSOMAL RNA SUBUNIT ACCUMULATION PROTEIN YCED HOMOLOG 2, CHLOROPLASTIC"/>
    <property type="match status" value="1"/>
</dbReference>
<sequence>MDAIYIPHLLKVPQRSLEFQFEEFLPELETLTPVRGRLRVTHQTTYIEVTAQAETIVTLTCHRCLKQYNHRLKVDTSEMIWLDVSAHQASVNALEVEMNVEDLVETLSPQGHFEPTDWLYQQLCLQTPLRQLCDGPCEPPQPTAKPTTTTSETSVDSRWAALESLKQQLSG</sequence>